<dbReference type="PANTHER" id="PTHR47326">
    <property type="entry name" value="TRANSPOSABLE ELEMENT TC3 TRANSPOSASE-LIKE PROTEIN"/>
    <property type="match status" value="1"/>
</dbReference>
<keyword evidence="2" id="KW-1185">Reference proteome</keyword>
<name>A0A212F8V2_DANPL</name>
<comment type="caution">
    <text evidence="1">The sequence shown here is derived from an EMBL/GenBank/DDBJ whole genome shotgun (WGS) entry which is preliminary data.</text>
</comment>
<dbReference type="AlphaFoldDB" id="A0A212F8V2"/>
<dbReference type="Proteomes" id="UP000007151">
    <property type="component" value="Unassembled WGS sequence"/>
</dbReference>
<accession>A0A212F8V2</accession>
<sequence>MSHWSGENRAYTIEAFFKGGEWYVVARRHYRFTINQPRPDPSRTSRTEETINEVVASVRRNPRLSIAKRTAALNVTKSTVERILKPDLEFHPYKIQIVQEIFENNYNLHKSFCQTIIERFLTLNTSI</sequence>
<proteinExistence type="predicted"/>
<dbReference type="EMBL" id="AGBW02009679">
    <property type="protein sequence ID" value="OWR50151.1"/>
    <property type="molecule type" value="Genomic_DNA"/>
</dbReference>
<reference evidence="1 2" key="1">
    <citation type="journal article" date="2011" name="Cell">
        <title>The monarch butterfly genome yields insights into long-distance migration.</title>
        <authorList>
            <person name="Zhan S."/>
            <person name="Merlin C."/>
            <person name="Boore J.L."/>
            <person name="Reppert S.M."/>
        </authorList>
    </citation>
    <scope>NUCLEOTIDE SEQUENCE [LARGE SCALE GENOMIC DNA]</scope>
    <source>
        <strain evidence="1">F-2</strain>
    </source>
</reference>
<organism evidence="1 2">
    <name type="scientific">Danaus plexippus plexippus</name>
    <dbReference type="NCBI Taxonomy" id="278856"/>
    <lineage>
        <taxon>Eukaryota</taxon>
        <taxon>Metazoa</taxon>
        <taxon>Ecdysozoa</taxon>
        <taxon>Arthropoda</taxon>
        <taxon>Hexapoda</taxon>
        <taxon>Insecta</taxon>
        <taxon>Pterygota</taxon>
        <taxon>Neoptera</taxon>
        <taxon>Endopterygota</taxon>
        <taxon>Lepidoptera</taxon>
        <taxon>Glossata</taxon>
        <taxon>Ditrysia</taxon>
        <taxon>Papilionoidea</taxon>
        <taxon>Nymphalidae</taxon>
        <taxon>Danainae</taxon>
        <taxon>Danaini</taxon>
        <taxon>Danaina</taxon>
        <taxon>Danaus</taxon>
        <taxon>Danaus</taxon>
    </lineage>
</organism>
<dbReference type="KEGG" id="dpl:KGM_204956"/>
<dbReference type="InParanoid" id="A0A212F8V2"/>
<evidence type="ECO:0000313" key="1">
    <source>
        <dbReference type="EMBL" id="OWR50151.1"/>
    </source>
</evidence>
<dbReference type="PANTHER" id="PTHR47326:SF1">
    <property type="entry name" value="HTH PSQ-TYPE DOMAIN-CONTAINING PROTEIN"/>
    <property type="match status" value="1"/>
</dbReference>
<protein>
    <submittedName>
        <fullName evidence="1">Transposable element Tc3 transposase</fullName>
    </submittedName>
</protein>
<evidence type="ECO:0000313" key="2">
    <source>
        <dbReference type="Proteomes" id="UP000007151"/>
    </source>
</evidence>
<gene>
    <name evidence="1" type="ORF">KGM_204956</name>
</gene>